<dbReference type="SUPFAM" id="SSF56801">
    <property type="entry name" value="Acetyl-CoA synthetase-like"/>
    <property type="match status" value="1"/>
</dbReference>
<name>A0ABV6C8E5_9ACTN</name>
<dbReference type="Pfam" id="PF00501">
    <property type="entry name" value="AMP-binding"/>
    <property type="match status" value="1"/>
</dbReference>
<evidence type="ECO:0000259" key="2">
    <source>
        <dbReference type="Pfam" id="PF00501"/>
    </source>
</evidence>
<reference evidence="4 5" key="1">
    <citation type="submission" date="2024-09" db="EMBL/GenBank/DDBJ databases">
        <authorList>
            <person name="Sun Q."/>
            <person name="Mori K."/>
        </authorList>
    </citation>
    <scope>NUCLEOTIDE SEQUENCE [LARGE SCALE GENOMIC DNA]</scope>
    <source>
        <strain evidence="4 5">JCM 15389</strain>
    </source>
</reference>
<evidence type="ECO:0000313" key="5">
    <source>
        <dbReference type="Proteomes" id="UP001589788"/>
    </source>
</evidence>
<dbReference type="Proteomes" id="UP001589788">
    <property type="component" value="Unassembled WGS sequence"/>
</dbReference>
<protein>
    <submittedName>
        <fullName evidence="4">Class I adenylate-forming enzyme family protein</fullName>
    </submittedName>
</protein>
<dbReference type="Gene3D" id="3.40.50.12780">
    <property type="entry name" value="N-terminal domain of ligase-like"/>
    <property type="match status" value="1"/>
</dbReference>
<dbReference type="PANTHER" id="PTHR43201:SF8">
    <property type="entry name" value="ACYL-COA SYNTHETASE FAMILY MEMBER 3"/>
    <property type="match status" value="1"/>
</dbReference>
<dbReference type="InterPro" id="IPR000873">
    <property type="entry name" value="AMP-dep_synth/lig_dom"/>
</dbReference>
<dbReference type="Gene3D" id="3.30.300.30">
    <property type="match status" value="1"/>
</dbReference>
<feature type="domain" description="AMP-dependent synthetase/ligase" evidence="2">
    <location>
        <begin position="25"/>
        <end position="203"/>
    </location>
</feature>
<dbReference type="InterPro" id="IPR045851">
    <property type="entry name" value="AMP-bd_C_sf"/>
</dbReference>
<evidence type="ECO:0000259" key="3">
    <source>
        <dbReference type="Pfam" id="PF13193"/>
    </source>
</evidence>
<evidence type="ECO:0000313" key="4">
    <source>
        <dbReference type="EMBL" id="MFC0083111.1"/>
    </source>
</evidence>
<evidence type="ECO:0000256" key="1">
    <source>
        <dbReference type="ARBA" id="ARBA00006432"/>
    </source>
</evidence>
<dbReference type="InterPro" id="IPR042099">
    <property type="entry name" value="ANL_N_sf"/>
</dbReference>
<dbReference type="PANTHER" id="PTHR43201">
    <property type="entry name" value="ACYL-COA SYNTHETASE"/>
    <property type="match status" value="1"/>
</dbReference>
<keyword evidence="5" id="KW-1185">Reference proteome</keyword>
<dbReference type="RefSeq" id="WP_377790847.1">
    <property type="nucleotide sequence ID" value="NZ_JBHLYQ010000263.1"/>
</dbReference>
<dbReference type="Pfam" id="PF13193">
    <property type="entry name" value="AMP-binding_C"/>
    <property type="match status" value="1"/>
</dbReference>
<comment type="similarity">
    <text evidence="1">Belongs to the ATP-dependent AMP-binding enzyme family.</text>
</comment>
<dbReference type="EMBL" id="JBHLYQ010000263">
    <property type="protein sequence ID" value="MFC0083111.1"/>
    <property type="molecule type" value="Genomic_DNA"/>
</dbReference>
<feature type="non-terminal residue" evidence="4">
    <location>
        <position position="1"/>
    </location>
</feature>
<comment type="caution">
    <text evidence="4">The sequence shown here is derived from an EMBL/GenBank/DDBJ whole genome shotgun (WGS) entry which is preliminary data.</text>
</comment>
<organism evidence="4 5">
    <name type="scientific">Aciditerrimonas ferrireducens</name>
    <dbReference type="NCBI Taxonomy" id="667306"/>
    <lineage>
        <taxon>Bacteria</taxon>
        <taxon>Bacillati</taxon>
        <taxon>Actinomycetota</taxon>
        <taxon>Acidimicrobiia</taxon>
        <taxon>Acidimicrobiales</taxon>
        <taxon>Acidimicrobiaceae</taxon>
        <taxon>Aciditerrimonas</taxon>
    </lineage>
</organism>
<dbReference type="InterPro" id="IPR025110">
    <property type="entry name" value="AMP-bd_C"/>
</dbReference>
<gene>
    <name evidence="4" type="ORF">ACFFRE_13330</name>
</gene>
<sequence length="335" mass="35818">VPSTLFANLVATVPSYYLNRNWTWGALLDQANLLANAAALAWAWEWTPEDRLVHCLPVFHVHGLCVGLLDSLAVGAQVVLLPGFDPAGVAEALGEERPSLFFGVPTMYHRLVEARLAEHLARLRLAVAGSAALAPGLHRQLVAAGVPLVVRYGMSETLMLTSTPPAAPARPGSVGVCLPGVAAAVDESGEVWVRGASVGPGYWRRPEATAASRRDGWFRTGDHGRLDPNGWLTLLGRAGDVVISGGYNVYPAEVEEVLAGYPGVAEVAVGGRPSAEWGEVVTAWVVPRPGTELVPEELLAWAAERLAPYKRPRELRVVASLPRNAMGKLLRHALR</sequence>
<proteinExistence type="inferred from homology"/>
<feature type="domain" description="AMP-binding enzyme C-terminal" evidence="3">
    <location>
        <begin position="253"/>
        <end position="328"/>
    </location>
</feature>
<accession>A0ABV6C8E5</accession>